<dbReference type="InterPro" id="IPR049449">
    <property type="entry name" value="TesB_ACOT8-like_N"/>
</dbReference>
<name>A0A1H0GJS4_9PSEU</name>
<dbReference type="Gene3D" id="2.40.160.210">
    <property type="entry name" value="Acyl-CoA thioesterase, double hotdog domain"/>
    <property type="match status" value="1"/>
</dbReference>
<accession>A0A1H0GJS4</accession>
<gene>
    <name evidence="3" type="ORF">SAMN05192558_101823</name>
</gene>
<dbReference type="InterPro" id="IPR049450">
    <property type="entry name" value="ACOT8-like_C"/>
</dbReference>
<dbReference type="OrthoDB" id="1413770at2"/>
<dbReference type="Proteomes" id="UP000199651">
    <property type="component" value="Unassembled WGS sequence"/>
</dbReference>
<dbReference type="RefSeq" id="WP_091369996.1">
    <property type="nucleotide sequence ID" value="NZ_FNDV01000003.1"/>
</dbReference>
<reference evidence="4" key="1">
    <citation type="submission" date="2016-10" db="EMBL/GenBank/DDBJ databases">
        <authorList>
            <person name="Varghese N."/>
            <person name="Submissions S."/>
        </authorList>
    </citation>
    <scope>NUCLEOTIDE SEQUENCE [LARGE SCALE GENOMIC DNA]</scope>
    <source>
        <strain evidence="4">IBRC-M 10655</strain>
    </source>
</reference>
<dbReference type="EMBL" id="FNJB01000001">
    <property type="protein sequence ID" value="SDO07009.1"/>
    <property type="molecule type" value="Genomic_DNA"/>
</dbReference>
<feature type="domain" description="Acyl-CoA thioesterase-like N-terminal HotDog" evidence="1">
    <location>
        <begin position="19"/>
        <end position="102"/>
    </location>
</feature>
<protein>
    <submittedName>
        <fullName evidence="3">Thioesterase-like superfamily protein</fullName>
    </submittedName>
</protein>
<sequence>MAFYIPLEDNSFESTEHTAGPWSPDSQHFGPPTALLARAMEALPTTQPSMIARITVEILGPLPLATVHVHASVERPGKSVELLAAELSTNGRVVARGRAWRMATSDSESVRTEDGEPLKAPEEGILLSRPEGWGGGYLDAMEMRALSGSLADAGPATVWARQRVALVKGEEPTGLQRLLTLADSGNGVSSLLDPRRWYFINTELTVHVRRQPEGEWIGMDAHTEIGDHGVGTAFTVLHDRRGPLARGAQALLIKPR</sequence>
<evidence type="ECO:0000313" key="3">
    <source>
        <dbReference type="EMBL" id="SDO07009.1"/>
    </source>
</evidence>
<evidence type="ECO:0000259" key="1">
    <source>
        <dbReference type="Pfam" id="PF13622"/>
    </source>
</evidence>
<keyword evidence="4" id="KW-1185">Reference proteome</keyword>
<evidence type="ECO:0000259" key="2">
    <source>
        <dbReference type="Pfam" id="PF20789"/>
    </source>
</evidence>
<dbReference type="InterPro" id="IPR042171">
    <property type="entry name" value="Acyl-CoA_hotdog"/>
</dbReference>
<evidence type="ECO:0000313" key="4">
    <source>
        <dbReference type="Proteomes" id="UP000199651"/>
    </source>
</evidence>
<dbReference type="Pfam" id="PF20789">
    <property type="entry name" value="4HBT_3C"/>
    <property type="match status" value="1"/>
</dbReference>
<dbReference type="STRING" id="504798.SAMN05421871_10348"/>
<dbReference type="Pfam" id="PF13622">
    <property type="entry name" value="4HBT_3"/>
    <property type="match status" value="1"/>
</dbReference>
<dbReference type="AlphaFoldDB" id="A0A1H0GJS4"/>
<feature type="domain" description="Acyl-CoA thioesterase-like C-terminal" evidence="2">
    <location>
        <begin position="121"/>
        <end position="253"/>
    </location>
</feature>
<dbReference type="SUPFAM" id="SSF54637">
    <property type="entry name" value="Thioesterase/thiol ester dehydrase-isomerase"/>
    <property type="match status" value="1"/>
</dbReference>
<proteinExistence type="predicted"/>
<organism evidence="3 4">
    <name type="scientific">Actinokineospora alba</name>
    <dbReference type="NCBI Taxonomy" id="504798"/>
    <lineage>
        <taxon>Bacteria</taxon>
        <taxon>Bacillati</taxon>
        <taxon>Actinomycetota</taxon>
        <taxon>Actinomycetes</taxon>
        <taxon>Pseudonocardiales</taxon>
        <taxon>Pseudonocardiaceae</taxon>
        <taxon>Actinokineospora</taxon>
    </lineage>
</organism>
<dbReference type="InterPro" id="IPR029069">
    <property type="entry name" value="HotDog_dom_sf"/>
</dbReference>